<dbReference type="PANTHER" id="PTHR47074">
    <property type="entry name" value="BNAC02G40300D PROTEIN"/>
    <property type="match status" value="1"/>
</dbReference>
<dbReference type="Pfam" id="PF13456">
    <property type="entry name" value="RVT_3"/>
    <property type="match status" value="1"/>
</dbReference>
<dbReference type="GO" id="GO:0004523">
    <property type="term" value="F:RNA-DNA hybrid ribonuclease activity"/>
    <property type="evidence" value="ECO:0007669"/>
    <property type="project" value="InterPro"/>
</dbReference>
<reference evidence="3 4" key="1">
    <citation type="journal article" date="2018" name="Nat. Genet.">
        <title>The Rosa genome provides new insights in the design of modern roses.</title>
        <authorList>
            <person name="Bendahmane M."/>
        </authorList>
    </citation>
    <scope>NUCLEOTIDE SEQUENCE [LARGE SCALE GENOMIC DNA]</scope>
    <source>
        <strain evidence="4">cv. Old Blush</strain>
    </source>
</reference>
<dbReference type="Proteomes" id="UP000238479">
    <property type="component" value="Chromosome 4"/>
</dbReference>
<feature type="transmembrane region" description="Helical" evidence="1">
    <location>
        <begin position="103"/>
        <end position="122"/>
    </location>
</feature>
<accession>A0A2P6QV41</accession>
<dbReference type="InterPro" id="IPR052929">
    <property type="entry name" value="RNase_H-like_EbsB-rel"/>
</dbReference>
<evidence type="ECO:0000256" key="1">
    <source>
        <dbReference type="SAM" id="Phobius"/>
    </source>
</evidence>
<dbReference type="Gramene" id="PRQ38046">
    <property type="protein sequence ID" value="PRQ38046"/>
    <property type="gene ID" value="RchiOBHm_Chr4g0409451"/>
</dbReference>
<dbReference type="PANTHER" id="PTHR47074:SF73">
    <property type="entry name" value="OS04G0448401 PROTEIN"/>
    <property type="match status" value="1"/>
</dbReference>
<organism evidence="3 4">
    <name type="scientific">Rosa chinensis</name>
    <name type="common">China rose</name>
    <dbReference type="NCBI Taxonomy" id="74649"/>
    <lineage>
        <taxon>Eukaryota</taxon>
        <taxon>Viridiplantae</taxon>
        <taxon>Streptophyta</taxon>
        <taxon>Embryophyta</taxon>
        <taxon>Tracheophyta</taxon>
        <taxon>Spermatophyta</taxon>
        <taxon>Magnoliopsida</taxon>
        <taxon>eudicotyledons</taxon>
        <taxon>Gunneridae</taxon>
        <taxon>Pentapetalae</taxon>
        <taxon>rosids</taxon>
        <taxon>fabids</taxon>
        <taxon>Rosales</taxon>
        <taxon>Rosaceae</taxon>
        <taxon>Rosoideae</taxon>
        <taxon>Rosoideae incertae sedis</taxon>
        <taxon>Rosa</taxon>
    </lineage>
</organism>
<dbReference type="GO" id="GO:0003676">
    <property type="term" value="F:nucleic acid binding"/>
    <property type="evidence" value="ECO:0007669"/>
    <property type="project" value="InterPro"/>
</dbReference>
<evidence type="ECO:0000313" key="4">
    <source>
        <dbReference type="Proteomes" id="UP000238479"/>
    </source>
</evidence>
<dbReference type="AlphaFoldDB" id="A0A2P6QV41"/>
<keyword evidence="4" id="KW-1185">Reference proteome</keyword>
<sequence>MKIQNIILESDCQEVIRALDNIELCPNWRISPLIDKVNHLKPLFNGIKWNWIPREANRVANAAAKLAKLRLCSQDWANRPPTSLISIYLEKRSMVYLALRPQLVIGSFEAMQLLLSCFSWLLLSLFNWLLYSLPQLVSGFLFLCISLAFWRNEVISRPKKKKNWRDTSITTKQKIKDQQQQLEQLKSKH</sequence>
<proteinExistence type="predicted"/>
<name>A0A2P6QV41_ROSCH</name>
<keyword evidence="1" id="KW-0812">Transmembrane</keyword>
<gene>
    <name evidence="3" type="ORF">RchiOBHm_Chr4g0409451</name>
</gene>
<evidence type="ECO:0000313" key="3">
    <source>
        <dbReference type="EMBL" id="PRQ38046.1"/>
    </source>
</evidence>
<comment type="caution">
    <text evidence="3">The sequence shown here is derived from an EMBL/GenBank/DDBJ whole genome shotgun (WGS) entry which is preliminary data.</text>
</comment>
<keyword evidence="1" id="KW-1133">Transmembrane helix</keyword>
<dbReference type="InterPro" id="IPR012337">
    <property type="entry name" value="RNaseH-like_sf"/>
</dbReference>
<feature type="transmembrane region" description="Helical" evidence="1">
    <location>
        <begin position="128"/>
        <end position="150"/>
    </location>
</feature>
<dbReference type="EMBL" id="PDCK01000042">
    <property type="protein sequence ID" value="PRQ38046.1"/>
    <property type="molecule type" value="Genomic_DNA"/>
</dbReference>
<feature type="domain" description="RNase H type-1" evidence="2">
    <location>
        <begin position="2"/>
        <end position="67"/>
    </location>
</feature>
<dbReference type="InterPro" id="IPR036397">
    <property type="entry name" value="RNaseH_sf"/>
</dbReference>
<protein>
    <submittedName>
        <fullName evidence="3">Putative ribonuclease H-like domain-containing protein</fullName>
    </submittedName>
</protein>
<evidence type="ECO:0000259" key="2">
    <source>
        <dbReference type="Pfam" id="PF13456"/>
    </source>
</evidence>
<dbReference type="SUPFAM" id="SSF53098">
    <property type="entry name" value="Ribonuclease H-like"/>
    <property type="match status" value="1"/>
</dbReference>
<dbReference type="Gene3D" id="3.30.420.10">
    <property type="entry name" value="Ribonuclease H-like superfamily/Ribonuclease H"/>
    <property type="match status" value="1"/>
</dbReference>
<keyword evidence="1" id="KW-0472">Membrane</keyword>
<dbReference type="InterPro" id="IPR002156">
    <property type="entry name" value="RNaseH_domain"/>
</dbReference>